<dbReference type="AlphaFoldDB" id="A0A4C1YQE5"/>
<dbReference type="Proteomes" id="UP000299102">
    <property type="component" value="Unassembled WGS sequence"/>
</dbReference>
<evidence type="ECO:0000313" key="3">
    <source>
        <dbReference type="Proteomes" id="UP000299102"/>
    </source>
</evidence>
<dbReference type="EMBL" id="BGZK01001306">
    <property type="protein sequence ID" value="GBP76839.1"/>
    <property type="molecule type" value="Genomic_DNA"/>
</dbReference>
<evidence type="ECO:0000256" key="1">
    <source>
        <dbReference type="SAM" id="MobiDB-lite"/>
    </source>
</evidence>
<evidence type="ECO:0000313" key="2">
    <source>
        <dbReference type="EMBL" id="GBP76839.1"/>
    </source>
</evidence>
<feature type="region of interest" description="Disordered" evidence="1">
    <location>
        <begin position="1"/>
        <end position="37"/>
    </location>
</feature>
<gene>
    <name evidence="2" type="ORF">EVAR_49128_1</name>
</gene>
<feature type="compositionally biased region" description="Basic and acidic residues" evidence="1">
    <location>
        <begin position="22"/>
        <end position="37"/>
    </location>
</feature>
<organism evidence="2 3">
    <name type="scientific">Eumeta variegata</name>
    <name type="common">Bagworm moth</name>
    <name type="synonym">Eumeta japonica</name>
    <dbReference type="NCBI Taxonomy" id="151549"/>
    <lineage>
        <taxon>Eukaryota</taxon>
        <taxon>Metazoa</taxon>
        <taxon>Ecdysozoa</taxon>
        <taxon>Arthropoda</taxon>
        <taxon>Hexapoda</taxon>
        <taxon>Insecta</taxon>
        <taxon>Pterygota</taxon>
        <taxon>Neoptera</taxon>
        <taxon>Endopterygota</taxon>
        <taxon>Lepidoptera</taxon>
        <taxon>Glossata</taxon>
        <taxon>Ditrysia</taxon>
        <taxon>Tineoidea</taxon>
        <taxon>Psychidae</taxon>
        <taxon>Oiketicinae</taxon>
        <taxon>Eumeta</taxon>
    </lineage>
</organism>
<keyword evidence="3" id="KW-1185">Reference proteome</keyword>
<comment type="caution">
    <text evidence="2">The sequence shown here is derived from an EMBL/GenBank/DDBJ whole genome shotgun (WGS) entry which is preliminary data.</text>
</comment>
<protein>
    <submittedName>
        <fullName evidence="2">Uncharacterized protein</fullName>
    </submittedName>
</protein>
<reference evidence="2 3" key="1">
    <citation type="journal article" date="2019" name="Commun. Biol.">
        <title>The bagworm genome reveals a unique fibroin gene that provides high tensile strength.</title>
        <authorList>
            <person name="Kono N."/>
            <person name="Nakamura H."/>
            <person name="Ohtoshi R."/>
            <person name="Tomita M."/>
            <person name="Numata K."/>
            <person name="Arakawa K."/>
        </authorList>
    </citation>
    <scope>NUCLEOTIDE SEQUENCE [LARGE SCALE GENOMIC DNA]</scope>
</reference>
<sequence>MKSPVKTPALGPETRRPVRRRPPPDAPRKACAREEKQPEVRAYAAIAEIAVTKLEGDGKGNREREDKKEIFKSRTRSISELRIGKGAVFRMHS</sequence>
<name>A0A4C1YQE5_EUMVA</name>
<proteinExistence type="predicted"/>
<accession>A0A4C1YQE5</accession>